<dbReference type="Proteomes" id="UP000011115">
    <property type="component" value="Unassembled WGS sequence"/>
</dbReference>
<keyword evidence="2" id="KW-1185">Reference proteome</keyword>
<reference evidence="2" key="1">
    <citation type="journal article" date="2011" name="Nature">
        <title>Genome sequence and analysis of the tuber crop potato.</title>
        <authorList>
            <consortium name="The Potato Genome Sequencing Consortium"/>
        </authorList>
    </citation>
    <scope>NUCLEOTIDE SEQUENCE [LARGE SCALE GENOMIC DNA]</scope>
    <source>
        <strain evidence="2">cv. DM1-3 516 R44</strain>
    </source>
</reference>
<organism evidence="1 2">
    <name type="scientific">Solanum tuberosum</name>
    <name type="common">Potato</name>
    <dbReference type="NCBI Taxonomy" id="4113"/>
    <lineage>
        <taxon>Eukaryota</taxon>
        <taxon>Viridiplantae</taxon>
        <taxon>Streptophyta</taxon>
        <taxon>Embryophyta</taxon>
        <taxon>Tracheophyta</taxon>
        <taxon>Spermatophyta</taxon>
        <taxon>Magnoliopsida</taxon>
        <taxon>eudicotyledons</taxon>
        <taxon>Gunneridae</taxon>
        <taxon>Pentapetalae</taxon>
        <taxon>asterids</taxon>
        <taxon>lamiids</taxon>
        <taxon>Solanales</taxon>
        <taxon>Solanaceae</taxon>
        <taxon>Solanoideae</taxon>
        <taxon>Solaneae</taxon>
        <taxon>Solanum</taxon>
    </lineage>
</organism>
<dbReference type="Gramene" id="PGSC0003DMT400061099">
    <property type="protein sequence ID" value="PGSC0003DMT400061099"/>
    <property type="gene ID" value="PGSC0003DMG402023772"/>
</dbReference>
<dbReference type="HOGENOM" id="CLU_2780774_0_0_1"/>
<protein>
    <submittedName>
        <fullName evidence="1">Uncharacterized protein</fullName>
    </submittedName>
</protein>
<proteinExistence type="predicted"/>
<accession>M1C723</accession>
<evidence type="ECO:0000313" key="1">
    <source>
        <dbReference type="EnsemblPlants" id="PGSC0003DMT400061099"/>
    </source>
</evidence>
<dbReference type="InParanoid" id="M1C723"/>
<reference evidence="1" key="2">
    <citation type="submission" date="2015-06" db="UniProtKB">
        <authorList>
            <consortium name="EnsemblPlants"/>
        </authorList>
    </citation>
    <scope>IDENTIFICATION</scope>
    <source>
        <strain evidence="1">DM1-3 516 R44</strain>
    </source>
</reference>
<dbReference type="EnsemblPlants" id="PGSC0003DMT400061099">
    <property type="protein sequence ID" value="PGSC0003DMT400061099"/>
    <property type="gene ID" value="PGSC0003DMG402023772"/>
</dbReference>
<dbReference type="PaxDb" id="4113-PGSC0003DMT400061099"/>
<dbReference type="AlphaFoldDB" id="M1C723"/>
<sequence>MAAENLAIKNCLVNKSIYEFTRRAWKESITLKVTYLKLSKIEGPANVCPLVDTITGSTTKAVFKHLIAA</sequence>
<evidence type="ECO:0000313" key="2">
    <source>
        <dbReference type="Proteomes" id="UP000011115"/>
    </source>
</evidence>
<name>M1C723_SOLTU</name>